<protein>
    <recommendedName>
        <fullName evidence="4">Nephrocystin 3-like N-terminal domain-containing protein</fullName>
    </recommendedName>
</protein>
<dbReference type="Pfam" id="PF12796">
    <property type="entry name" value="Ank_2"/>
    <property type="match status" value="4"/>
</dbReference>
<evidence type="ECO:0000259" key="4">
    <source>
        <dbReference type="Pfam" id="PF24883"/>
    </source>
</evidence>
<name>A0A9W4IXA9_9EURO</name>
<evidence type="ECO:0000256" key="3">
    <source>
        <dbReference type="PROSITE-ProRule" id="PRU00023"/>
    </source>
</evidence>
<dbReference type="InterPro" id="IPR002110">
    <property type="entry name" value="Ankyrin_rpt"/>
</dbReference>
<feature type="repeat" description="ANK" evidence="3">
    <location>
        <begin position="981"/>
        <end position="1013"/>
    </location>
</feature>
<dbReference type="SUPFAM" id="SSF48403">
    <property type="entry name" value="Ankyrin repeat"/>
    <property type="match status" value="2"/>
</dbReference>
<organism evidence="5 6">
    <name type="scientific">Penicillium salamii</name>
    <dbReference type="NCBI Taxonomy" id="1612424"/>
    <lineage>
        <taxon>Eukaryota</taxon>
        <taxon>Fungi</taxon>
        <taxon>Dikarya</taxon>
        <taxon>Ascomycota</taxon>
        <taxon>Pezizomycotina</taxon>
        <taxon>Eurotiomycetes</taxon>
        <taxon>Eurotiomycetidae</taxon>
        <taxon>Eurotiales</taxon>
        <taxon>Aspergillaceae</taxon>
        <taxon>Penicillium</taxon>
    </lineage>
</organism>
<dbReference type="OrthoDB" id="397265at2759"/>
<dbReference type="AlphaFoldDB" id="A0A9W4IXA9"/>
<feature type="repeat" description="ANK" evidence="3">
    <location>
        <begin position="1016"/>
        <end position="1048"/>
    </location>
</feature>
<keyword evidence="2 3" id="KW-0040">ANK repeat</keyword>
<accession>A0A9W4IXA9</accession>
<feature type="repeat" description="ANK" evidence="3">
    <location>
        <begin position="1049"/>
        <end position="1081"/>
    </location>
</feature>
<dbReference type="PANTHER" id="PTHR24171:SF10">
    <property type="entry name" value="ANKYRIN REPEAT DOMAIN-CONTAINING PROTEIN 29-LIKE"/>
    <property type="match status" value="1"/>
</dbReference>
<feature type="repeat" description="ANK" evidence="3">
    <location>
        <begin position="1084"/>
        <end position="1116"/>
    </location>
</feature>
<keyword evidence="1" id="KW-0677">Repeat</keyword>
<evidence type="ECO:0000256" key="1">
    <source>
        <dbReference type="ARBA" id="ARBA00022737"/>
    </source>
</evidence>
<dbReference type="Gene3D" id="3.40.50.300">
    <property type="entry name" value="P-loop containing nucleotide triphosphate hydrolases"/>
    <property type="match status" value="1"/>
</dbReference>
<feature type="repeat" description="ANK" evidence="3">
    <location>
        <begin position="1117"/>
        <end position="1149"/>
    </location>
</feature>
<dbReference type="EMBL" id="CAJVPD010000155">
    <property type="protein sequence ID" value="CAG8359286.1"/>
    <property type="molecule type" value="Genomic_DNA"/>
</dbReference>
<feature type="domain" description="Nephrocystin 3-like N-terminal" evidence="4">
    <location>
        <begin position="72"/>
        <end position="253"/>
    </location>
</feature>
<evidence type="ECO:0000313" key="5">
    <source>
        <dbReference type="EMBL" id="CAG8359286.1"/>
    </source>
</evidence>
<dbReference type="PANTHER" id="PTHR24171">
    <property type="entry name" value="ANKYRIN REPEAT DOMAIN-CONTAINING PROTEIN 39-RELATED"/>
    <property type="match status" value="1"/>
</dbReference>
<dbReference type="InterPro" id="IPR027417">
    <property type="entry name" value="P-loop_NTPase"/>
</dbReference>
<dbReference type="SUPFAM" id="SSF52540">
    <property type="entry name" value="P-loop containing nucleoside triphosphate hydrolases"/>
    <property type="match status" value="1"/>
</dbReference>
<proteinExistence type="predicted"/>
<feature type="repeat" description="ANK" evidence="3">
    <location>
        <begin position="845"/>
        <end position="877"/>
    </location>
</feature>
<feature type="repeat" description="ANK" evidence="3">
    <location>
        <begin position="779"/>
        <end position="811"/>
    </location>
</feature>
<dbReference type="Proteomes" id="UP001152592">
    <property type="component" value="Unassembled WGS sequence"/>
</dbReference>
<feature type="repeat" description="ANK" evidence="3">
    <location>
        <begin position="1185"/>
        <end position="1217"/>
    </location>
</feature>
<sequence>METEFNGNFNSEHNLFNGVTINGNAIFGTDRAPGDRDRSHTGEQVSWRKCLESLEFEDFWYKERKLQTPTPGTCEWLYETPEYLRWVEEHGLLLVRGNPGSGKSTLLKFAVERQLEAEAEAIPRDLVLRFFFHSSGANLHRSMEGFFRSLLHQLVEQDSGSKKSFYDLYHKRMVGETAKRRMSGDFRWHAAELRAIVETLVLNDKIAGEITIFVDAIDECLDQERAQLISFIRRLRGVGTERSNRPKIFLTCRLYPDESFMMDFNIRLEENNQDDIQRYVESELLITGEDMSDLIEFKNSLSLQTGGLFLWARLAVNRARMMSGQGFSLKYIGLQIFQCPRKLNELYNVLLQGIKDEELLEAGRLFQWVRFACRPLHLEELKIAMTLDLDGTSRSIHELENIKGPDHSMSDHQMKKRILHLGKGLIGITDSNLSHGRALVGFHHETVKDYIDTAGLQYLDSRLSREQGLAKTADLHIANTCISYLSSENLHSASEWGSKAGLRSKFFLYDYATSHWLDHAIQAELKEIGNFVKWPSSKALAAWVKLSRILKNRVKNGREEGTTLLHLAADHGLLSLAERIMPSPSKIPTQLRMLRSPVTEPMAQGIVYLWSLIVFLFISASRGAPSSTVGSSTVGKSDDLTAEIKPVTTAPGQSSQWPRINWSYNGSGVQREIVNARDARGRSALYRAAANGRLEMLRFLYSLGAELSLADRAGWTPIFAASRKGHFEVVKFLHSQGADLNIPNNEGWTPIFAASLNGNLEMVQFLHAQGADLKISDTEGWTPIFAASFNEHLEMVQFLHAQGGDLNIPNNEDWTPILNASKKGRLEVVKFLHAHGANIHMPGNNGCTPISIASRKGHLEIVKFLCTHGANVHTPNTDDWTPIFAASNRGHLDVVKLLLDNGAGVDVHTIDNKHCTPLHAASGKGYLDIVKLLYTYGSDIDINIPDDIGRTPVHTAAYAGHVEMVKFLCEKGANIRTFDHQHKTPLYSAAHWGHLEIVKYLYGHGADADIHTPTDIGRTPVYTACETGRIGIVKFLYEKGANLRTFDNQRKTPLYVAAHWGHLEIVKFLHSHEADTDIHTPTDIGRTPVYTACVTGNIEMVKFLHEKGANIRTFDHQHKTPLYVAAHRGYLDVIKFLHSHGADADIHTPTDIGRTPVYTACDTGHIEVVKFLYEKGANLHTFDQRHKTPLYVAAHGGHIEVVKYLCAHGADADIHTPTSDGITPVSAASRRGHVEIVDFLQSLGHDSHP</sequence>
<feature type="repeat" description="ANK" evidence="3">
    <location>
        <begin position="713"/>
        <end position="745"/>
    </location>
</feature>
<feature type="repeat" description="ANK" evidence="3">
    <location>
        <begin position="948"/>
        <end position="980"/>
    </location>
</feature>
<gene>
    <name evidence="5" type="ORF">PSALAMII_LOCUS3516</name>
</gene>
<dbReference type="InterPro" id="IPR036770">
    <property type="entry name" value="Ankyrin_rpt-contain_sf"/>
</dbReference>
<feature type="repeat" description="ANK" evidence="3">
    <location>
        <begin position="878"/>
        <end position="910"/>
    </location>
</feature>
<feature type="repeat" description="ANK" evidence="3">
    <location>
        <begin position="680"/>
        <end position="712"/>
    </location>
</feature>
<dbReference type="PRINTS" id="PR01415">
    <property type="entry name" value="ANKYRIN"/>
</dbReference>
<evidence type="ECO:0000256" key="2">
    <source>
        <dbReference type="ARBA" id="ARBA00023043"/>
    </source>
</evidence>
<feature type="repeat" description="ANK" evidence="3">
    <location>
        <begin position="913"/>
        <end position="945"/>
    </location>
</feature>
<feature type="repeat" description="ANK" evidence="3">
    <location>
        <begin position="1152"/>
        <end position="1184"/>
    </location>
</feature>
<dbReference type="Pfam" id="PF24883">
    <property type="entry name" value="NPHP3_N"/>
    <property type="match status" value="1"/>
</dbReference>
<comment type="caution">
    <text evidence="5">The sequence shown here is derived from an EMBL/GenBank/DDBJ whole genome shotgun (WGS) entry which is preliminary data.</text>
</comment>
<dbReference type="Gene3D" id="1.25.40.20">
    <property type="entry name" value="Ankyrin repeat-containing domain"/>
    <property type="match status" value="7"/>
</dbReference>
<dbReference type="Pfam" id="PF13637">
    <property type="entry name" value="Ank_4"/>
    <property type="match status" value="3"/>
</dbReference>
<reference evidence="5" key="1">
    <citation type="submission" date="2021-07" db="EMBL/GenBank/DDBJ databases">
        <authorList>
            <person name="Branca A.L. A."/>
        </authorList>
    </citation>
    <scope>NUCLEOTIDE SEQUENCE</scope>
</reference>
<dbReference type="PROSITE" id="PS50297">
    <property type="entry name" value="ANK_REP_REGION"/>
    <property type="match status" value="17"/>
</dbReference>
<evidence type="ECO:0000313" key="6">
    <source>
        <dbReference type="Proteomes" id="UP001152592"/>
    </source>
</evidence>
<feature type="repeat" description="ANK" evidence="3">
    <location>
        <begin position="812"/>
        <end position="844"/>
    </location>
</feature>
<dbReference type="InterPro" id="IPR056884">
    <property type="entry name" value="NPHP3-like_N"/>
</dbReference>
<feature type="repeat" description="ANK" evidence="3">
    <location>
        <begin position="1220"/>
        <end position="1249"/>
    </location>
</feature>
<dbReference type="SMART" id="SM00248">
    <property type="entry name" value="ANK"/>
    <property type="match status" value="18"/>
</dbReference>
<dbReference type="PROSITE" id="PS50088">
    <property type="entry name" value="ANK_REPEAT"/>
    <property type="match status" value="17"/>
</dbReference>
<feature type="repeat" description="ANK" evidence="3">
    <location>
        <begin position="746"/>
        <end position="778"/>
    </location>
</feature>